<dbReference type="PANTHER" id="PTHR24369:SF210">
    <property type="entry name" value="CHAOPTIN-RELATED"/>
    <property type="match status" value="1"/>
</dbReference>
<feature type="signal peptide" evidence="4">
    <location>
        <begin position="1"/>
        <end position="21"/>
    </location>
</feature>
<dbReference type="VEuPathDB" id="VectorBase:LOC119164627"/>
<evidence type="ECO:0000313" key="5">
    <source>
        <dbReference type="EMBL" id="NOV39620.1"/>
    </source>
</evidence>
<dbReference type="SUPFAM" id="SSF52058">
    <property type="entry name" value="L domain-like"/>
    <property type="match status" value="1"/>
</dbReference>
<keyword evidence="2 4" id="KW-0732">Signal</keyword>
<dbReference type="AlphaFoldDB" id="A0A6M2D1Q7"/>
<protein>
    <submittedName>
        <fullName evidence="5">Putative toll-like receptor 5</fullName>
    </submittedName>
</protein>
<dbReference type="EMBL" id="GHWJ01006883">
    <property type="protein sequence ID" value="NOV39620.1"/>
    <property type="molecule type" value="Transcribed_RNA"/>
</dbReference>
<dbReference type="GO" id="GO:0005886">
    <property type="term" value="C:plasma membrane"/>
    <property type="evidence" value="ECO:0007669"/>
    <property type="project" value="TreeGrafter"/>
</dbReference>
<evidence type="ECO:0000256" key="4">
    <source>
        <dbReference type="SAM" id="SignalP"/>
    </source>
</evidence>
<name>A0A6M2D1Q7_RHIMP</name>
<organism evidence="5">
    <name type="scientific">Rhipicephalus microplus</name>
    <name type="common">Cattle tick</name>
    <name type="synonym">Boophilus microplus</name>
    <dbReference type="NCBI Taxonomy" id="6941"/>
    <lineage>
        <taxon>Eukaryota</taxon>
        <taxon>Metazoa</taxon>
        <taxon>Ecdysozoa</taxon>
        <taxon>Arthropoda</taxon>
        <taxon>Chelicerata</taxon>
        <taxon>Arachnida</taxon>
        <taxon>Acari</taxon>
        <taxon>Parasitiformes</taxon>
        <taxon>Ixodida</taxon>
        <taxon>Ixodoidea</taxon>
        <taxon>Ixodidae</taxon>
        <taxon>Rhipicephalinae</taxon>
        <taxon>Rhipicephalus</taxon>
        <taxon>Boophilus</taxon>
    </lineage>
</organism>
<keyword evidence="1" id="KW-0433">Leucine-rich repeat</keyword>
<dbReference type="InterPro" id="IPR050541">
    <property type="entry name" value="LRR_TM_domain-containing"/>
</dbReference>
<feature type="chain" id="PRO_5026664327" evidence="4">
    <location>
        <begin position="22"/>
        <end position="308"/>
    </location>
</feature>
<dbReference type="OrthoDB" id="6495805at2759"/>
<dbReference type="InterPro" id="IPR032675">
    <property type="entry name" value="LRR_dom_sf"/>
</dbReference>
<accession>A0A6M2D1Q7</accession>
<evidence type="ECO:0000256" key="1">
    <source>
        <dbReference type="ARBA" id="ARBA00022614"/>
    </source>
</evidence>
<sequence length="308" mass="35139">MLLSYWMLLLLQCFSVRLVFAEPSCQKFQSEPRRIFFNCGGFTTASELATKIIRPEHSKHVFMLSESRLEHLPVDTFADLAATNVTLNKVHIDNFDAVHPNAFERLNGTLVELVFLRGSTLPKSWSLLKDVVSLISLRFERQVVSIDQDWNNLPQSIRDIFIMECTVSSMEHGALARLTNLEKFDITSSRFSNFSWSVLPNPAPSLQTIFLRRNELTEIPRGFNPKQFPAIKSIHLESNTITTWDAETLDAVRTPPNSPSLHLGAIPCDCRIRVLLEFPRERLSATCSSPESLKHRQVDKIRVEDLQC</sequence>
<dbReference type="PANTHER" id="PTHR24369">
    <property type="entry name" value="ANTIGEN BSP, PUTATIVE-RELATED"/>
    <property type="match status" value="1"/>
</dbReference>
<reference evidence="5" key="1">
    <citation type="submission" date="2019-09" db="EMBL/GenBank/DDBJ databases">
        <title>Organ-specific transcriptomic study of the physiology of the cattle tick, Rhipicephalus microplus.</title>
        <authorList>
            <person name="Tirloni L."/>
            <person name="Braz G."/>
            <person name="Gandara A.C.P."/>
            <person name="Sabadin G.A."/>
            <person name="da Silva R.M."/>
            <person name="Guizzo M.G."/>
            <person name="Machado J.A."/>
            <person name="Costa E.P."/>
            <person name="Gomes H.F."/>
            <person name="Moraes J."/>
            <person name="Mota M.B.S."/>
            <person name="Mesquita R.D."/>
            <person name="Alvarenga P.H."/>
            <person name="Alves F."/>
            <person name="Seixas A."/>
            <person name="da Fonseca R.N."/>
            <person name="Fogaca A."/>
            <person name="Logullo C."/>
            <person name="Tanaka A."/>
            <person name="Daffre S."/>
            <person name="Termignoni C."/>
            <person name="Vaz I.S.Jr."/>
            <person name="Oliveira P.L."/>
            <person name="Ribeiro J.M."/>
        </authorList>
    </citation>
    <scope>NUCLEOTIDE SEQUENCE</scope>
    <source>
        <strain evidence="5">Porto Alegre</strain>
    </source>
</reference>
<keyword evidence="5" id="KW-0675">Receptor</keyword>
<keyword evidence="3" id="KW-0677">Repeat</keyword>
<dbReference type="Gene3D" id="3.80.10.10">
    <property type="entry name" value="Ribonuclease Inhibitor"/>
    <property type="match status" value="1"/>
</dbReference>
<proteinExistence type="predicted"/>
<evidence type="ECO:0000256" key="3">
    <source>
        <dbReference type="ARBA" id="ARBA00022737"/>
    </source>
</evidence>
<evidence type="ECO:0000256" key="2">
    <source>
        <dbReference type="ARBA" id="ARBA00022729"/>
    </source>
</evidence>